<dbReference type="SUPFAM" id="SSF53098">
    <property type="entry name" value="Ribonuclease H-like"/>
    <property type="match status" value="1"/>
</dbReference>
<reference evidence="3" key="1">
    <citation type="submission" date="2025-08" db="UniProtKB">
        <authorList>
            <consortium name="RefSeq"/>
        </authorList>
    </citation>
    <scope>IDENTIFICATION</scope>
</reference>
<protein>
    <submittedName>
        <fullName evidence="3">Uncharacterized protein LOC105117915</fullName>
    </submittedName>
</protein>
<name>A0AAJ6XCP4_POPEU</name>
<sequence>MSIQEFYSAMTDLCDQLAFTKSVKLKACGAYIERREQQRLVQFLTALHSDFERLKGSILHHSPLPSVDSVVSELLAEEICLQSYSEKGILSASNPVVLAVSSKSFSNHQKKPHIRVGFDKRNFYKQKDSSSFTSVSPLSSIPIMTTDSTLMPLAGVGSIVTSHLSLPNVYLIPKLKLNLASDLQSQKLIGTGHRENGLYILDELKVPVATAATATTTIDLCDLGGEYTSNNFCQLLALDGTIHQTSCTDTPKQNGVAERKHRHIVETTRSLLLSAFVPNEFWGEVVLTTNACTDASRIILSLYVVDMIITGDDIDDILEQTRLADNKTVDTPIEVNARYSSSAGLPLIDPTLYRTIVRSLVYLTITRPDIAYVVHVVNQFVASPITIH</sequence>
<feature type="domain" description="Integrase catalytic" evidence="1">
    <location>
        <begin position="148"/>
        <end position="322"/>
    </location>
</feature>
<organism evidence="2 3">
    <name type="scientific">Populus euphratica</name>
    <name type="common">Euphrates poplar</name>
    <dbReference type="NCBI Taxonomy" id="75702"/>
    <lineage>
        <taxon>Eukaryota</taxon>
        <taxon>Viridiplantae</taxon>
        <taxon>Streptophyta</taxon>
        <taxon>Embryophyta</taxon>
        <taxon>Tracheophyta</taxon>
        <taxon>Spermatophyta</taxon>
        <taxon>Magnoliopsida</taxon>
        <taxon>eudicotyledons</taxon>
        <taxon>Gunneridae</taxon>
        <taxon>Pentapetalae</taxon>
        <taxon>rosids</taxon>
        <taxon>fabids</taxon>
        <taxon>Malpighiales</taxon>
        <taxon>Salicaceae</taxon>
        <taxon>Saliceae</taxon>
        <taxon>Populus</taxon>
    </lineage>
</organism>
<dbReference type="InterPro" id="IPR039537">
    <property type="entry name" value="Retrotran_Ty1/copia-like"/>
</dbReference>
<keyword evidence="2" id="KW-1185">Reference proteome</keyword>
<dbReference type="GO" id="GO:0003676">
    <property type="term" value="F:nucleic acid binding"/>
    <property type="evidence" value="ECO:0007669"/>
    <property type="project" value="InterPro"/>
</dbReference>
<dbReference type="PANTHER" id="PTHR42648">
    <property type="entry name" value="TRANSPOSASE, PUTATIVE-RELATED"/>
    <property type="match status" value="1"/>
</dbReference>
<proteinExistence type="predicted"/>
<accession>A0AAJ6XCP4</accession>
<dbReference type="Proteomes" id="UP000694918">
    <property type="component" value="Unplaced"/>
</dbReference>
<dbReference type="PROSITE" id="PS50994">
    <property type="entry name" value="INTEGRASE"/>
    <property type="match status" value="1"/>
</dbReference>
<evidence type="ECO:0000259" key="1">
    <source>
        <dbReference type="PROSITE" id="PS50994"/>
    </source>
</evidence>
<evidence type="ECO:0000313" key="3">
    <source>
        <dbReference type="RefSeq" id="XP_011014024.1"/>
    </source>
</evidence>
<dbReference type="Gene3D" id="3.30.420.10">
    <property type="entry name" value="Ribonuclease H-like superfamily/Ribonuclease H"/>
    <property type="match status" value="1"/>
</dbReference>
<dbReference type="InterPro" id="IPR001584">
    <property type="entry name" value="Integrase_cat-core"/>
</dbReference>
<dbReference type="GeneID" id="105117915"/>
<gene>
    <name evidence="3" type="primary">LOC105117915</name>
</gene>
<dbReference type="KEGG" id="peu:105117915"/>
<dbReference type="InterPro" id="IPR012337">
    <property type="entry name" value="RNaseH-like_sf"/>
</dbReference>
<dbReference type="GO" id="GO:0015074">
    <property type="term" value="P:DNA integration"/>
    <property type="evidence" value="ECO:0007669"/>
    <property type="project" value="InterPro"/>
</dbReference>
<dbReference type="InterPro" id="IPR036397">
    <property type="entry name" value="RNaseH_sf"/>
</dbReference>
<dbReference type="AlphaFoldDB" id="A0AAJ6XCP4"/>
<dbReference type="RefSeq" id="XP_011014024.1">
    <property type="nucleotide sequence ID" value="XM_011015722.1"/>
</dbReference>
<dbReference type="PANTHER" id="PTHR42648:SF31">
    <property type="entry name" value="RNA-DIRECTED DNA POLYMERASE"/>
    <property type="match status" value="1"/>
</dbReference>
<evidence type="ECO:0000313" key="2">
    <source>
        <dbReference type="Proteomes" id="UP000694918"/>
    </source>
</evidence>